<organism evidence="1 2">
    <name type="scientific">Bacteroides humanifaecis</name>
    <dbReference type="NCBI Taxonomy" id="2792859"/>
    <lineage>
        <taxon>Bacteria</taxon>
        <taxon>Pseudomonadati</taxon>
        <taxon>Bacteroidota</taxon>
        <taxon>Bacteroidia</taxon>
        <taxon>Bacteroidales</taxon>
        <taxon>Bacteroidaceae</taxon>
        <taxon>Bacteroides</taxon>
    </lineage>
</organism>
<name>A0ABV0I001_9BACE</name>
<keyword evidence="2" id="KW-1185">Reference proteome</keyword>
<sequence length="1339" mass="149711">MLLTIYDKAGTKRADVAVNDSSTQSKEVQGDNVLSLSFSYYAFLPLDVNDYTDYLGERYWLTERYTPKQVSDGEWEYNLKLYGIESLIKRFLVLETTDGDTNPLFTLTATPREHVAMVVKAINNGMGHITDWKTGTVEGTELITIDYEGMYCDEALKEIAEAVGGQAEWWVEGQTVNVCRCEHGEEITLGYGKGLTGIERDTTGTDNFYTRLFPVGSTRNIDPSKYGHSRLMLPGGRQYVEIHTEEYGIYDRYEQDAFSGIYPRRIGAVSSVRSEDVKDDDGNPFTVYYFRDDSLNFDPNDYELPDETKRVSFQDGDLSGLGQGEDHYFEVNFNSATREFEIITIWPYDDDTQLPGGKLIPKSGDRYILWNIRMPDEYYPLAEEEFLTAVEQFNTECWQDLAVYKAPTDHVWIEENGVSLSVGRRVRLESEEYFPETGYRSSRITKITRKVNQPGEMDIEISDALHSGAFERVNDSIGELKNYTKSKAEGAALPDIIRSWDKTLPTDNNLFSARRSQAEHISKKKNDRAKGKITFEAGASFGQEDNAGIDDKGNAELLTLVVREFLRSPKFVDGLFGEGWRLWMEDALSHLTIDKLTVRQVMVVLELLIEKVRSVGGQLCVSAANGKIKTAVLEDGYWRITFEQDNSFQAHDLMRCATFSGGNLKGYWVEVAGVEGDSILVSEDEFSGSLPEAGDECVLMGNTENPLRQNLILISATEDGQPRVDVMDGVKAKNFTGCLRARLGNLDGISDDWFPADNQPHGNGLYSDNAYLRGTFLLVTGEDIKTKFEIVEGRITSAVTALRNDFATEKGYLNNPAFDDGLEKWNTENETVFFLAGNKWIWANNNVLTRKGDGASVTVDDGRTVVHIRNKYILQKRANLKSIPSMPVNGDGEKEAVPVYLSFFYRCATKGTLRVQFLDVDKTGFANFNSLEVEEELSATDGYVQYTCSGLWNGTGDFKLSFTGDIYLYMLVLSTDKVESLAHRYRTLFEQSERLVKITAAVFDRDENMLEETGLVVKPEGAGIYAQDADGKLALIGVSVDGTDADGNKISVVKLTGDRVKLEGLVTANDNFKILEDGSIEANAGTFSGHIRTNFHLVESSDAVLTSCSGRGEAGYLIGRELSLKVDMAGSSNGADIILPNDVRYIGSRVTLYNGCHPPYTRTVGSIRYSSVRVDDGTLLRGSNVNLSSDSLLSYSDPYRIDWISGIIELVGTPELNGRILADLVSWRGASAGPPASPSSGWLYYDTKRNRNYLYWYGAWVEFPVYGGASDDLRITWKGELSSSPENPERNWLYVTSVNRFLLLYTGEDWEEPAIINSLNKCGWCILGFSALSYHYYND</sequence>
<evidence type="ECO:0000313" key="1">
    <source>
        <dbReference type="EMBL" id="MEO4939563.1"/>
    </source>
</evidence>
<dbReference type="EMBL" id="JBDQBE010000022">
    <property type="protein sequence ID" value="MEO4939563.1"/>
    <property type="molecule type" value="Genomic_DNA"/>
</dbReference>
<accession>A0ABV0I001</accession>
<protein>
    <submittedName>
        <fullName evidence="1">Uncharacterized protein</fullName>
    </submittedName>
</protein>
<gene>
    <name evidence="1" type="ORF">ABHZ06_17135</name>
</gene>
<reference evidence="1 2" key="1">
    <citation type="submission" date="2024-05" db="EMBL/GenBank/DDBJ databases">
        <title>Human gut microbiome strain richness.</title>
        <authorList>
            <person name="Chen-Liaw A."/>
        </authorList>
    </citation>
    <scope>NUCLEOTIDE SEQUENCE [LARGE SCALE GENOMIC DNA]</scope>
    <source>
        <strain evidence="1 2">1001271st1_B1_1001271B_150615</strain>
    </source>
</reference>
<comment type="caution">
    <text evidence="1">The sequence shown here is derived from an EMBL/GenBank/DDBJ whole genome shotgun (WGS) entry which is preliminary data.</text>
</comment>
<proteinExistence type="predicted"/>
<dbReference type="Proteomes" id="UP001491715">
    <property type="component" value="Unassembled WGS sequence"/>
</dbReference>
<evidence type="ECO:0000313" key="2">
    <source>
        <dbReference type="Proteomes" id="UP001491715"/>
    </source>
</evidence>
<dbReference type="RefSeq" id="WP_138346273.1">
    <property type="nucleotide sequence ID" value="NZ_JBDQBE010000022.1"/>
</dbReference>